<dbReference type="SUPFAM" id="SSF53335">
    <property type="entry name" value="S-adenosyl-L-methionine-dependent methyltransferases"/>
    <property type="match status" value="1"/>
</dbReference>
<dbReference type="Pfam" id="PF00145">
    <property type="entry name" value="DNA_methylase"/>
    <property type="match status" value="2"/>
</dbReference>
<keyword evidence="11" id="KW-1185">Reference proteome</keyword>
<dbReference type="InterPro" id="IPR010982">
    <property type="entry name" value="Lambda_DNA-bd_dom_sf"/>
</dbReference>
<comment type="catalytic activity">
    <reaction evidence="5 8">
        <text>a 2'-deoxycytidine in DNA + S-adenosyl-L-methionine = a 5-methyl-2'-deoxycytidine in DNA + S-adenosyl-L-homocysteine + H(+)</text>
        <dbReference type="Rhea" id="RHEA:13681"/>
        <dbReference type="Rhea" id="RHEA-COMP:11369"/>
        <dbReference type="Rhea" id="RHEA-COMP:11370"/>
        <dbReference type="ChEBI" id="CHEBI:15378"/>
        <dbReference type="ChEBI" id="CHEBI:57856"/>
        <dbReference type="ChEBI" id="CHEBI:59789"/>
        <dbReference type="ChEBI" id="CHEBI:85452"/>
        <dbReference type="ChEBI" id="CHEBI:85454"/>
        <dbReference type="EC" id="2.1.1.37"/>
    </reaction>
</comment>
<dbReference type="CDD" id="cd00315">
    <property type="entry name" value="Cyt_C5_DNA_methylase"/>
    <property type="match status" value="1"/>
</dbReference>
<dbReference type="InterPro" id="IPR031303">
    <property type="entry name" value="C5_meth_CS"/>
</dbReference>
<dbReference type="InterPro" id="IPR050750">
    <property type="entry name" value="C5-MTase"/>
</dbReference>
<evidence type="ECO:0000256" key="5">
    <source>
        <dbReference type="ARBA" id="ARBA00047422"/>
    </source>
</evidence>
<protein>
    <recommendedName>
        <fullName evidence="8">Cytosine-specific methyltransferase</fullName>
        <ecNumber evidence="8">2.1.1.37</ecNumber>
    </recommendedName>
</protein>
<dbReference type="GO" id="GO:0032259">
    <property type="term" value="P:methylation"/>
    <property type="evidence" value="ECO:0007669"/>
    <property type="project" value="UniProtKB-KW"/>
</dbReference>
<evidence type="ECO:0000256" key="4">
    <source>
        <dbReference type="ARBA" id="ARBA00022747"/>
    </source>
</evidence>
<dbReference type="PANTHER" id="PTHR46098:SF1">
    <property type="entry name" value="TRNA (CYTOSINE(38)-C(5))-METHYLTRANSFERASE"/>
    <property type="match status" value="1"/>
</dbReference>
<dbReference type="REBASE" id="479136">
    <property type="entry name" value="M.Nci871ORF1160P"/>
</dbReference>
<evidence type="ECO:0000313" key="10">
    <source>
        <dbReference type="EMBL" id="QPT38214.1"/>
    </source>
</evidence>
<accession>A0A7T3BNR5</accession>
<dbReference type="PANTHER" id="PTHR46098">
    <property type="entry name" value="TRNA (CYTOSINE(38)-C(5))-METHYLTRANSFERASE"/>
    <property type="match status" value="1"/>
</dbReference>
<keyword evidence="3 6" id="KW-0949">S-adenosyl-L-methionine</keyword>
<dbReference type="InterPro" id="IPR018117">
    <property type="entry name" value="C5_DNA_meth_AS"/>
</dbReference>
<reference evidence="10 11" key="1">
    <citation type="submission" date="2020-12" db="EMBL/GenBank/DDBJ databases">
        <title>FDA dAtabase for Regulatory Grade micrObial Sequences (FDA-ARGOS): Supporting development and validation of Infectious Disease Dx tests.</title>
        <authorList>
            <person name="Sproer C."/>
            <person name="Gronow S."/>
            <person name="Severitt S."/>
            <person name="Schroder I."/>
            <person name="Tallon L."/>
            <person name="Sadzewicz L."/>
            <person name="Zhao X."/>
            <person name="Boylan J."/>
            <person name="Ott S."/>
            <person name="Bowen H."/>
            <person name="Vavikolanu K."/>
            <person name="Mehta A."/>
            <person name="Aluvathingal J."/>
            <person name="Nadendla S."/>
            <person name="Lowell S."/>
            <person name="Myers T."/>
            <person name="Yan Y."/>
            <person name="Sichtig H."/>
        </authorList>
    </citation>
    <scope>NUCLEOTIDE SEQUENCE [LARGE SCALE GENOMIC DNA]</scope>
    <source>
        <strain evidence="10 11">FDAARGOS_871</strain>
    </source>
</reference>
<dbReference type="Gene3D" id="3.90.120.30">
    <property type="match status" value="1"/>
</dbReference>
<dbReference type="Proteomes" id="UP000594865">
    <property type="component" value="Chromosome"/>
</dbReference>
<dbReference type="SUPFAM" id="SSF47413">
    <property type="entry name" value="lambda repressor-like DNA-binding domains"/>
    <property type="match status" value="1"/>
</dbReference>
<evidence type="ECO:0000256" key="7">
    <source>
        <dbReference type="RuleBase" id="RU000416"/>
    </source>
</evidence>
<dbReference type="InterPro" id="IPR001387">
    <property type="entry name" value="Cro/C1-type_HTH"/>
</dbReference>
<sequence length="415" mass="47526">MLKSYVEEKRLELGLTQKEFAQLLGMKENGERTVRGWESGLHKPSPARMRLIQSLKADHPFKQSTNSLFTFIDLFAGIGGIRLPFQQLGGECVFSSEIDKHAQKTYFANYGEYPSGDITQILADQIPDHDILLAGFPCQAFSQAGLKKGFQDTRGTMFFEIQRILVEKRPKVFLLENVKRLKTDRKGQTFQTIYDILTGQYQGEPDSDIPMSTEARKAFFKKLNYWVDFKVLRASDFGVPQNRERIFIVGFNKDYFNKISDFSEIFSFPEPTFKRTKVGDILEYISADDTTYTLSDNLWQGHQKRKAEHIEKGNGFGYSLFNSESEYTNTISARYYKDGSEALIDQSHFGKNPRMLTPRECARLQGFPENYLVDAVSKAQSYKQFGNSVCVKVIEAVAKKMLSALEKAESIQRQF</sequence>
<dbReference type="Gene3D" id="3.40.50.150">
    <property type="entry name" value="Vaccinia Virus protein VP39"/>
    <property type="match status" value="1"/>
</dbReference>
<dbReference type="InterPro" id="IPR029063">
    <property type="entry name" value="SAM-dependent_MTases_sf"/>
</dbReference>
<keyword evidence="4" id="KW-0680">Restriction system</keyword>
<evidence type="ECO:0000256" key="6">
    <source>
        <dbReference type="PROSITE-ProRule" id="PRU01016"/>
    </source>
</evidence>
<evidence type="ECO:0000256" key="8">
    <source>
        <dbReference type="RuleBase" id="RU000417"/>
    </source>
</evidence>
<dbReference type="PROSITE" id="PS50943">
    <property type="entry name" value="HTH_CROC1"/>
    <property type="match status" value="1"/>
</dbReference>
<dbReference type="GO" id="GO:0009307">
    <property type="term" value="P:DNA restriction-modification system"/>
    <property type="evidence" value="ECO:0007669"/>
    <property type="project" value="UniProtKB-KW"/>
</dbReference>
<dbReference type="NCBIfam" id="TIGR00675">
    <property type="entry name" value="dcm"/>
    <property type="match status" value="2"/>
</dbReference>
<keyword evidence="1 6" id="KW-0489">Methyltransferase</keyword>
<evidence type="ECO:0000256" key="1">
    <source>
        <dbReference type="ARBA" id="ARBA00022603"/>
    </source>
</evidence>
<dbReference type="PROSITE" id="PS00095">
    <property type="entry name" value="C5_MTASE_2"/>
    <property type="match status" value="1"/>
</dbReference>
<dbReference type="EC" id="2.1.1.37" evidence="8"/>
<dbReference type="GO" id="GO:0003677">
    <property type="term" value="F:DNA binding"/>
    <property type="evidence" value="ECO:0007669"/>
    <property type="project" value="InterPro"/>
</dbReference>
<evidence type="ECO:0000256" key="2">
    <source>
        <dbReference type="ARBA" id="ARBA00022679"/>
    </source>
</evidence>
<dbReference type="GeneID" id="84021810"/>
<dbReference type="RefSeq" id="WP_111727434.1">
    <property type="nucleotide sequence ID" value="NZ_CP065726.1"/>
</dbReference>
<feature type="active site" evidence="6">
    <location>
        <position position="138"/>
    </location>
</feature>
<dbReference type="PRINTS" id="PR00105">
    <property type="entry name" value="C5METTRFRASE"/>
</dbReference>
<dbReference type="GO" id="GO:0003886">
    <property type="term" value="F:DNA (cytosine-5-)-methyltransferase activity"/>
    <property type="evidence" value="ECO:0007669"/>
    <property type="project" value="UniProtKB-EC"/>
</dbReference>
<comment type="similarity">
    <text evidence="6 7">Belongs to the class I-like SAM-binding methyltransferase superfamily. C5-methyltransferase family.</text>
</comment>
<dbReference type="CDD" id="cd00093">
    <property type="entry name" value="HTH_XRE"/>
    <property type="match status" value="1"/>
</dbReference>
<feature type="domain" description="HTH cro/C1-type" evidence="9">
    <location>
        <begin position="6"/>
        <end position="52"/>
    </location>
</feature>
<evidence type="ECO:0000256" key="3">
    <source>
        <dbReference type="ARBA" id="ARBA00022691"/>
    </source>
</evidence>
<dbReference type="Gene3D" id="1.10.260.40">
    <property type="entry name" value="lambda repressor-like DNA-binding domains"/>
    <property type="match status" value="1"/>
</dbReference>
<gene>
    <name evidence="10" type="primary">dcm</name>
    <name evidence="10" type="ORF">I6G28_01160</name>
</gene>
<dbReference type="SMART" id="SM00530">
    <property type="entry name" value="HTH_XRE"/>
    <property type="match status" value="1"/>
</dbReference>
<evidence type="ECO:0000259" key="9">
    <source>
        <dbReference type="PROSITE" id="PS50943"/>
    </source>
</evidence>
<proteinExistence type="inferred from homology"/>
<dbReference type="EMBL" id="CP065726">
    <property type="protein sequence ID" value="QPT38214.1"/>
    <property type="molecule type" value="Genomic_DNA"/>
</dbReference>
<dbReference type="PROSITE" id="PS00094">
    <property type="entry name" value="C5_MTASE_1"/>
    <property type="match status" value="1"/>
</dbReference>
<keyword evidence="2 6" id="KW-0808">Transferase</keyword>
<dbReference type="InterPro" id="IPR001525">
    <property type="entry name" value="C5_MeTfrase"/>
</dbReference>
<dbReference type="AlphaFoldDB" id="A0A7T3BNR5"/>
<name>A0A7T3BNR5_NEICI</name>
<organism evidence="10 11">
    <name type="scientific">Neisseria cinerea</name>
    <dbReference type="NCBI Taxonomy" id="483"/>
    <lineage>
        <taxon>Bacteria</taxon>
        <taxon>Pseudomonadati</taxon>
        <taxon>Pseudomonadota</taxon>
        <taxon>Betaproteobacteria</taxon>
        <taxon>Neisseriales</taxon>
        <taxon>Neisseriaceae</taxon>
        <taxon>Neisseria</taxon>
    </lineage>
</organism>
<dbReference type="Pfam" id="PF01381">
    <property type="entry name" value="HTH_3"/>
    <property type="match status" value="1"/>
</dbReference>
<dbReference type="PROSITE" id="PS51679">
    <property type="entry name" value="SAM_MT_C5"/>
    <property type="match status" value="1"/>
</dbReference>
<evidence type="ECO:0000313" key="11">
    <source>
        <dbReference type="Proteomes" id="UP000594865"/>
    </source>
</evidence>